<evidence type="ECO:0000313" key="2">
    <source>
        <dbReference type="EMBL" id="VDP56897.1"/>
    </source>
</evidence>
<protein>
    <submittedName>
        <fullName evidence="2 4">Uncharacterized protein</fullName>
    </submittedName>
</protein>
<evidence type="ECO:0000313" key="4">
    <source>
        <dbReference type="WBParaSite" id="HPBE_0002631101-mRNA-1"/>
    </source>
</evidence>
<dbReference type="WBParaSite" id="HPBE_0002631101-mRNA-1">
    <property type="protein sequence ID" value="HPBE_0002631101-mRNA-1"/>
    <property type="gene ID" value="HPBE_0002631101"/>
</dbReference>
<accession>A0A3P8DYM6</accession>
<proteinExistence type="predicted"/>
<keyword evidence="3" id="KW-1185">Reference proteome</keyword>
<dbReference type="AlphaFoldDB" id="A0A183GUE1"/>
<organism evidence="3 4">
    <name type="scientific">Heligmosomoides polygyrus</name>
    <name type="common">Parasitic roundworm</name>
    <dbReference type="NCBI Taxonomy" id="6339"/>
    <lineage>
        <taxon>Eukaryota</taxon>
        <taxon>Metazoa</taxon>
        <taxon>Ecdysozoa</taxon>
        <taxon>Nematoda</taxon>
        <taxon>Chromadorea</taxon>
        <taxon>Rhabditida</taxon>
        <taxon>Rhabditina</taxon>
        <taxon>Rhabditomorpha</taxon>
        <taxon>Strongyloidea</taxon>
        <taxon>Heligmosomidae</taxon>
        <taxon>Heligmosomoides</taxon>
    </lineage>
</organism>
<reference evidence="2 3" key="1">
    <citation type="submission" date="2018-11" db="EMBL/GenBank/DDBJ databases">
        <authorList>
            <consortium name="Pathogen Informatics"/>
        </authorList>
    </citation>
    <scope>NUCLEOTIDE SEQUENCE [LARGE SCALE GENOMIC DNA]</scope>
</reference>
<gene>
    <name evidence="2" type="ORF">HPBE_LOCUS26310</name>
</gene>
<dbReference type="EMBL" id="UZAH01039678">
    <property type="protein sequence ID" value="VDP56897.1"/>
    <property type="molecule type" value="Genomic_DNA"/>
</dbReference>
<accession>A0A183GUE1</accession>
<name>A0A183GUE1_HELPZ</name>
<feature type="region of interest" description="Disordered" evidence="1">
    <location>
        <begin position="1"/>
        <end position="23"/>
    </location>
</feature>
<evidence type="ECO:0000313" key="3">
    <source>
        <dbReference type="Proteomes" id="UP000050761"/>
    </source>
</evidence>
<evidence type="ECO:0000256" key="1">
    <source>
        <dbReference type="SAM" id="MobiDB-lite"/>
    </source>
</evidence>
<sequence length="119" mass="13031">MSATGRSSRRRSSRNRLRKRHDLIANSPHKCPTKLDWIRYEIALSLDTCVVMAIPVGLSAAAMAACEQEVFTGSECTALRMAFSSERNSEDWSTCVLASEALPRRRTPASIAGQSKSAS</sequence>
<feature type="compositionally biased region" description="Basic residues" evidence="1">
    <location>
        <begin position="7"/>
        <end position="21"/>
    </location>
</feature>
<dbReference type="Proteomes" id="UP000050761">
    <property type="component" value="Unassembled WGS sequence"/>
</dbReference>
<reference evidence="4" key="2">
    <citation type="submission" date="2019-09" db="UniProtKB">
        <authorList>
            <consortium name="WormBaseParasite"/>
        </authorList>
    </citation>
    <scope>IDENTIFICATION</scope>
</reference>